<dbReference type="STRING" id="1149755.A0A2J6R291"/>
<evidence type="ECO:0000313" key="4">
    <source>
        <dbReference type="Proteomes" id="UP000235786"/>
    </source>
</evidence>
<sequence>SPGLEGHLVFSYFKFLQLNQLCSLSPDNATALEKGGCLHIPTTTTLDHLIKAYFLYVHPNLPIVDEGHFWSIYTNQEETRSKPSRISLFLFQAMLFAASNHVPLRILQFCGFKSVREARKTLYHRAKANFDETQALFDLESEREQVVLAQGALLLSHYSSNLERHSNTFWLSVAIRSAKEYGAHLYECDANLTKYERQMKKRLWWSCVLRDRILTLGLRRPLQIDCLYTSDKGLNDDDFDQDIGNSKVYDVGTQRLLAKILVAQTRLAVEMTDAITILYPPDGSLHIPLTCQETLDRVSLESDRCNAKLTAWFEDVHSWVSGFPKGCHASVSLYSSLMYIYYHTARLALCNHRLALALWSTSEDQSHIRHLDTVCGEVRASAAAVIYIVQDLLSLNIAKHLPISAVAYTALPFVLSALEIKFSNIPPTPSFPICVPLDTLQTYTETMNCFQSQYEGAEEVNYIMDRLLWEAEYHLHNLSLHEHEQLSFGRESKYGSGILAQSPKIHLRVVFAFDLSFSRGRFPNDSDFP</sequence>
<dbReference type="GO" id="GO:0003677">
    <property type="term" value="F:DNA binding"/>
    <property type="evidence" value="ECO:0007669"/>
    <property type="project" value="InterPro"/>
</dbReference>
<feature type="non-terminal residue" evidence="3">
    <location>
        <position position="1"/>
    </location>
</feature>
<evidence type="ECO:0000259" key="2">
    <source>
        <dbReference type="SMART" id="SM00906"/>
    </source>
</evidence>
<dbReference type="OrthoDB" id="5121955at2759"/>
<dbReference type="AlphaFoldDB" id="A0A2J6R291"/>
<dbReference type="EMBL" id="KZ613958">
    <property type="protein sequence ID" value="PMD32631.1"/>
    <property type="molecule type" value="Genomic_DNA"/>
</dbReference>
<evidence type="ECO:0000313" key="3">
    <source>
        <dbReference type="EMBL" id="PMD32631.1"/>
    </source>
</evidence>
<keyword evidence="4" id="KW-1185">Reference proteome</keyword>
<dbReference type="InterPro" id="IPR007219">
    <property type="entry name" value="XnlR_reg_dom"/>
</dbReference>
<gene>
    <name evidence="3" type="ORF">L207DRAFT_396203</name>
</gene>
<dbReference type="PANTHER" id="PTHR47425">
    <property type="entry name" value="FARB-RELATED"/>
    <property type="match status" value="1"/>
</dbReference>
<dbReference type="GO" id="GO:0006351">
    <property type="term" value="P:DNA-templated transcription"/>
    <property type="evidence" value="ECO:0007669"/>
    <property type="project" value="InterPro"/>
</dbReference>
<feature type="non-terminal residue" evidence="3">
    <location>
        <position position="529"/>
    </location>
</feature>
<reference evidence="3 4" key="1">
    <citation type="submission" date="2016-04" db="EMBL/GenBank/DDBJ databases">
        <title>A degradative enzymes factory behind the ericoid mycorrhizal symbiosis.</title>
        <authorList>
            <consortium name="DOE Joint Genome Institute"/>
            <person name="Martino E."/>
            <person name="Morin E."/>
            <person name="Grelet G."/>
            <person name="Kuo A."/>
            <person name="Kohler A."/>
            <person name="Daghino S."/>
            <person name="Barry K."/>
            <person name="Choi C."/>
            <person name="Cichocki N."/>
            <person name="Clum A."/>
            <person name="Copeland A."/>
            <person name="Hainaut M."/>
            <person name="Haridas S."/>
            <person name="Labutti K."/>
            <person name="Lindquist E."/>
            <person name="Lipzen A."/>
            <person name="Khouja H.-R."/>
            <person name="Murat C."/>
            <person name="Ohm R."/>
            <person name="Olson A."/>
            <person name="Spatafora J."/>
            <person name="Veneault-Fourrey C."/>
            <person name="Henrissat B."/>
            <person name="Grigoriev I."/>
            <person name="Martin F."/>
            <person name="Perotto S."/>
        </authorList>
    </citation>
    <scope>NUCLEOTIDE SEQUENCE [LARGE SCALE GENOMIC DNA]</scope>
    <source>
        <strain evidence="3 4">F</strain>
    </source>
</reference>
<dbReference type="InterPro" id="IPR052761">
    <property type="entry name" value="Fungal_Detox/Toxin_TFs"/>
</dbReference>
<dbReference type="SMART" id="SM00906">
    <property type="entry name" value="Fungal_trans"/>
    <property type="match status" value="1"/>
</dbReference>
<dbReference type="Pfam" id="PF04082">
    <property type="entry name" value="Fungal_trans"/>
    <property type="match status" value="1"/>
</dbReference>
<evidence type="ECO:0000256" key="1">
    <source>
        <dbReference type="ARBA" id="ARBA00023242"/>
    </source>
</evidence>
<organism evidence="3 4">
    <name type="scientific">Hyaloscypha variabilis (strain UAMH 11265 / GT02V1 / F)</name>
    <name type="common">Meliniomyces variabilis</name>
    <dbReference type="NCBI Taxonomy" id="1149755"/>
    <lineage>
        <taxon>Eukaryota</taxon>
        <taxon>Fungi</taxon>
        <taxon>Dikarya</taxon>
        <taxon>Ascomycota</taxon>
        <taxon>Pezizomycotina</taxon>
        <taxon>Leotiomycetes</taxon>
        <taxon>Helotiales</taxon>
        <taxon>Hyaloscyphaceae</taxon>
        <taxon>Hyaloscypha</taxon>
        <taxon>Hyaloscypha variabilis</taxon>
    </lineage>
</organism>
<keyword evidence="1" id="KW-0539">Nucleus</keyword>
<dbReference type="Proteomes" id="UP000235786">
    <property type="component" value="Unassembled WGS sequence"/>
</dbReference>
<name>A0A2J6R291_HYAVF</name>
<dbReference type="PANTHER" id="PTHR47425:SF2">
    <property type="entry name" value="FARB-RELATED"/>
    <property type="match status" value="1"/>
</dbReference>
<proteinExistence type="predicted"/>
<protein>
    <recommendedName>
        <fullName evidence="2">Xylanolytic transcriptional activator regulatory domain-containing protein</fullName>
    </recommendedName>
</protein>
<feature type="domain" description="Xylanolytic transcriptional activator regulatory" evidence="2">
    <location>
        <begin position="167"/>
        <end position="239"/>
    </location>
</feature>
<dbReference type="CDD" id="cd12148">
    <property type="entry name" value="fungal_TF_MHR"/>
    <property type="match status" value="1"/>
</dbReference>
<accession>A0A2J6R291</accession>
<dbReference type="GO" id="GO:0008270">
    <property type="term" value="F:zinc ion binding"/>
    <property type="evidence" value="ECO:0007669"/>
    <property type="project" value="InterPro"/>
</dbReference>